<dbReference type="PANTHER" id="PTHR11070:SF2">
    <property type="entry name" value="ATP-DEPENDENT DNA HELICASE SRS2"/>
    <property type="match status" value="1"/>
</dbReference>
<keyword evidence="4" id="KW-1185">Reference proteome</keyword>
<evidence type="ECO:0000259" key="2">
    <source>
        <dbReference type="Pfam" id="PF08378"/>
    </source>
</evidence>
<dbReference type="GO" id="GO:0005524">
    <property type="term" value="F:ATP binding"/>
    <property type="evidence" value="ECO:0007669"/>
    <property type="project" value="InterPro"/>
</dbReference>
<protein>
    <recommendedName>
        <fullName evidence="1">DNA 3'-5' helicase II</fullName>
    </recommendedName>
</protein>
<evidence type="ECO:0000313" key="4">
    <source>
        <dbReference type="Proteomes" id="UP000257067"/>
    </source>
</evidence>
<dbReference type="GO" id="GO:0003677">
    <property type="term" value="F:DNA binding"/>
    <property type="evidence" value="ECO:0007669"/>
    <property type="project" value="InterPro"/>
</dbReference>
<comment type="caution">
    <text evidence="3">The sequence shown here is derived from an EMBL/GenBank/DDBJ whole genome shotgun (WGS) entry which is preliminary data.</text>
</comment>
<dbReference type="GO" id="GO:0005829">
    <property type="term" value="C:cytosol"/>
    <property type="evidence" value="ECO:0007669"/>
    <property type="project" value="TreeGrafter"/>
</dbReference>
<dbReference type="InterPro" id="IPR000212">
    <property type="entry name" value="DNA_helicase_UvrD/REP"/>
</dbReference>
<organism evidence="3 4">
    <name type="scientific">Helicobacter cholecystus</name>
    <dbReference type="NCBI Taxonomy" id="45498"/>
    <lineage>
        <taxon>Bacteria</taxon>
        <taxon>Pseudomonadati</taxon>
        <taxon>Campylobacterota</taxon>
        <taxon>Epsilonproteobacteria</taxon>
        <taxon>Campylobacterales</taxon>
        <taxon>Helicobacteraceae</taxon>
        <taxon>Helicobacter</taxon>
    </lineage>
</organism>
<dbReference type="Pfam" id="PF08378">
    <property type="entry name" value="NERD"/>
    <property type="match status" value="1"/>
</dbReference>
<reference evidence="3 4" key="1">
    <citation type="submission" date="2018-04" db="EMBL/GenBank/DDBJ databases">
        <title>Novel Campyloabacter and Helicobacter Species and Strains.</title>
        <authorList>
            <person name="Mannion A.J."/>
            <person name="Shen Z."/>
            <person name="Fox J.G."/>
        </authorList>
    </citation>
    <scope>NUCLEOTIDE SEQUENCE [LARGE SCALE GENOMIC DNA]</scope>
    <source>
        <strain evidence="3 4">ATCC 700242</strain>
    </source>
</reference>
<dbReference type="PANTHER" id="PTHR11070">
    <property type="entry name" value="UVRD / RECB / PCRA DNA HELICASE FAMILY MEMBER"/>
    <property type="match status" value="1"/>
</dbReference>
<evidence type="ECO:0000256" key="1">
    <source>
        <dbReference type="ARBA" id="ARBA00034923"/>
    </source>
</evidence>
<dbReference type="RefSeq" id="WP_104723535.1">
    <property type="nucleotide sequence ID" value="NZ_FZNE01000002.1"/>
</dbReference>
<sequence>MRFIYHNTSYSLTEGEEFIFNFLNQTLPLEYDLYIQPNLQGNRPDMILFHKEQGIFIIEVKDWKLDRFFKKENAFFKREKDSVIQIINPASQIERYVFVCKNLFESIPITTIGYFHNAKSQDIESFFQVKGVKFFGFDNFKTIKEHILQAKSYEEIDEKKVRNILIVPLHKKEEGERLKLTQQQKTLITHTPNSWRRVKGVAGAGKTIVITQKAASIASNQKRVLILCFNKTLKSYIKENIARSQEEFDWNLIECHYFHEFLKLFIDENGAKVENGRGFEQYEKNMLLCANTLLSQGENAKSRKYDAILIDEAQDFKKEWFDFLLKFLSENDEVLLVADDKQNIYNREISWINESMAGCGYKFKGVWGILKDNIRQRKFPEVIEESNRFFELFLKDFLQAHPDRNFGIPIKCENIQKTGPIKRLFKSVDLFWKNTQEIKQSFLSAYQYLMKRGYKNKNIVVLVLTSKSGLELKEFLESENIGVKTYFDAQSKEGFMQKDENLKILTLHSFKGLENGVVIYISDGKEDQKNDFETYVAITRATECLIVLNTKERYREYGQGWKKYF</sequence>
<accession>A0A3D8IZ27</accession>
<name>A0A3D8IZ27_9HELI</name>
<dbReference type="Proteomes" id="UP000257067">
    <property type="component" value="Unassembled WGS sequence"/>
</dbReference>
<proteinExistence type="predicted"/>
<dbReference type="GO" id="GO:0043138">
    <property type="term" value="F:3'-5' DNA helicase activity"/>
    <property type="evidence" value="ECO:0007669"/>
    <property type="project" value="TreeGrafter"/>
</dbReference>
<dbReference type="OrthoDB" id="5441773at2"/>
<dbReference type="Gene3D" id="3.40.50.300">
    <property type="entry name" value="P-loop containing nucleotide triphosphate hydrolases"/>
    <property type="match status" value="2"/>
</dbReference>
<dbReference type="SUPFAM" id="SSF52540">
    <property type="entry name" value="P-loop containing nucleoside triphosphate hydrolases"/>
    <property type="match status" value="1"/>
</dbReference>
<dbReference type="InterPro" id="IPR011528">
    <property type="entry name" value="NERD"/>
</dbReference>
<dbReference type="Pfam" id="PF13245">
    <property type="entry name" value="AAA_19"/>
    <property type="match status" value="1"/>
</dbReference>
<dbReference type="GO" id="GO:0000725">
    <property type="term" value="P:recombinational repair"/>
    <property type="evidence" value="ECO:0007669"/>
    <property type="project" value="TreeGrafter"/>
</dbReference>
<evidence type="ECO:0000313" key="3">
    <source>
        <dbReference type="EMBL" id="RDU69884.1"/>
    </source>
</evidence>
<dbReference type="InterPro" id="IPR027417">
    <property type="entry name" value="P-loop_NTPase"/>
</dbReference>
<dbReference type="EMBL" id="NXLU01000001">
    <property type="protein sequence ID" value="RDU69884.1"/>
    <property type="molecule type" value="Genomic_DNA"/>
</dbReference>
<feature type="domain" description="NERD" evidence="2">
    <location>
        <begin position="14"/>
        <end position="114"/>
    </location>
</feature>
<gene>
    <name evidence="3" type="ORF">CQA62_00270</name>
</gene>
<dbReference type="AlphaFoldDB" id="A0A3D8IZ27"/>